<evidence type="ECO:0000256" key="1">
    <source>
        <dbReference type="SAM" id="Phobius"/>
    </source>
</evidence>
<dbReference type="RefSeq" id="WP_376866994.1">
    <property type="nucleotide sequence ID" value="NZ_JBHRYB010000013.1"/>
</dbReference>
<dbReference type="NCBIfam" id="NF010621">
    <property type="entry name" value="PRK14014.1"/>
    <property type="match status" value="1"/>
</dbReference>
<dbReference type="CDD" id="cd07990">
    <property type="entry name" value="LPLAT_LCLAT1-like"/>
    <property type="match status" value="1"/>
</dbReference>
<dbReference type="GO" id="GO:0016746">
    <property type="term" value="F:acyltransferase activity"/>
    <property type="evidence" value="ECO:0007669"/>
    <property type="project" value="UniProtKB-KW"/>
</dbReference>
<evidence type="ECO:0000313" key="4">
    <source>
        <dbReference type="Proteomes" id="UP001595722"/>
    </source>
</evidence>
<dbReference type="PANTHER" id="PTHR10983">
    <property type="entry name" value="1-ACYLGLYCEROL-3-PHOSPHATE ACYLTRANSFERASE-RELATED"/>
    <property type="match status" value="1"/>
</dbReference>
<protein>
    <submittedName>
        <fullName evidence="3">Acyltransferase</fullName>
        <ecNumber evidence="3">2.3.-.-</ecNumber>
    </submittedName>
</protein>
<evidence type="ECO:0000259" key="2">
    <source>
        <dbReference type="SMART" id="SM00563"/>
    </source>
</evidence>
<organism evidence="3 4">
    <name type="scientific">Bacterioplanoides pacificum</name>
    <dbReference type="NCBI Taxonomy" id="1171596"/>
    <lineage>
        <taxon>Bacteria</taxon>
        <taxon>Pseudomonadati</taxon>
        <taxon>Pseudomonadota</taxon>
        <taxon>Gammaproteobacteria</taxon>
        <taxon>Oceanospirillales</taxon>
        <taxon>Oceanospirillaceae</taxon>
        <taxon>Bacterioplanoides</taxon>
    </lineage>
</organism>
<dbReference type="EC" id="2.3.-.-" evidence="3"/>
<dbReference type="PANTHER" id="PTHR10983:SF16">
    <property type="entry name" value="LYSOCARDIOLIPIN ACYLTRANSFERASE 1"/>
    <property type="match status" value="1"/>
</dbReference>
<evidence type="ECO:0000313" key="3">
    <source>
        <dbReference type="EMBL" id="MFC3680891.1"/>
    </source>
</evidence>
<keyword evidence="3" id="KW-0808">Transferase</keyword>
<dbReference type="Proteomes" id="UP001595722">
    <property type="component" value="Unassembled WGS sequence"/>
</dbReference>
<dbReference type="InterPro" id="IPR002123">
    <property type="entry name" value="Plipid/glycerol_acylTrfase"/>
</dbReference>
<keyword evidence="1" id="KW-0812">Transmembrane</keyword>
<keyword evidence="1" id="KW-1133">Transmembrane helix</keyword>
<proteinExistence type="predicted"/>
<reference evidence="4" key="1">
    <citation type="journal article" date="2019" name="Int. J. Syst. Evol. Microbiol.">
        <title>The Global Catalogue of Microorganisms (GCM) 10K type strain sequencing project: providing services to taxonomists for standard genome sequencing and annotation.</title>
        <authorList>
            <consortium name="The Broad Institute Genomics Platform"/>
            <consortium name="The Broad Institute Genome Sequencing Center for Infectious Disease"/>
            <person name="Wu L."/>
            <person name="Ma J."/>
        </authorList>
    </citation>
    <scope>NUCLEOTIDE SEQUENCE [LARGE SCALE GENOMIC DNA]</scope>
    <source>
        <strain evidence="4">KCTC 42424</strain>
    </source>
</reference>
<comment type="caution">
    <text evidence="3">The sequence shown here is derived from an EMBL/GenBank/DDBJ whole genome shotgun (WGS) entry which is preliminary data.</text>
</comment>
<dbReference type="Pfam" id="PF01553">
    <property type="entry name" value="Acyltransferase"/>
    <property type="match status" value="1"/>
</dbReference>
<dbReference type="SUPFAM" id="SSF69593">
    <property type="entry name" value="Glycerol-3-phosphate (1)-acyltransferase"/>
    <property type="match status" value="1"/>
</dbReference>
<dbReference type="EMBL" id="JBHRYB010000013">
    <property type="protein sequence ID" value="MFC3680891.1"/>
    <property type="molecule type" value="Genomic_DNA"/>
</dbReference>
<keyword evidence="1" id="KW-0472">Membrane</keyword>
<feature type="domain" description="Phospholipid/glycerol acyltransferase" evidence="2">
    <location>
        <begin position="85"/>
        <end position="227"/>
    </location>
</feature>
<keyword evidence="3" id="KW-0012">Acyltransferase</keyword>
<name>A0ABV7VTM0_9GAMM</name>
<sequence length="294" mass="34016">MPPLVTGVIASILLAINVLVWATGILTLTLISKLLPLAPLRRLLSRVMTAFATAWVYCNSGWFRLTQKMDWDIRIPPGLDQKGWYFVVSNHQSWVDIMLLQHSLKGHIPFLKFFLKQELIKVPVMGAVWWALDFPFMQRFSKAYLEKHPEKRGQDLETTRKACEKFKEIPTSVVNFLEGTRFNPQKQQKQQSPFAHLLKPKSGGMAFAMSAMGEQFKSIVDVTIHYPDGIPSYWDFLQGKMKRCTIVVEETPIPQNLRQGDYENDETFRSEFQQWVQTLWQDKDQRLAHLSDNG</sequence>
<gene>
    <name evidence="3" type="ORF">ACFOMG_12350</name>
</gene>
<keyword evidence="4" id="KW-1185">Reference proteome</keyword>
<accession>A0ABV7VTM0</accession>
<feature type="transmembrane region" description="Helical" evidence="1">
    <location>
        <begin position="6"/>
        <end position="31"/>
    </location>
</feature>
<dbReference type="SMART" id="SM00563">
    <property type="entry name" value="PlsC"/>
    <property type="match status" value="1"/>
</dbReference>